<feature type="domain" description="Transposase IS4-like" evidence="1">
    <location>
        <begin position="105"/>
        <end position="257"/>
    </location>
</feature>
<dbReference type="InterPro" id="IPR002559">
    <property type="entry name" value="Transposase_11"/>
</dbReference>
<dbReference type="EMBL" id="JRKI01000018">
    <property type="protein sequence ID" value="KIZ17571.1"/>
    <property type="molecule type" value="Genomic_DNA"/>
</dbReference>
<evidence type="ECO:0000259" key="1">
    <source>
        <dbReference type="Pfam" id="PF01609"/>
    </source>
</evidence>
<dbReference type="Proteomes" id="UP000032458">
    <property type="component" value="Unassembled WGS sequence"/>
</dbReference>
<organism evidence="3 4">
    <name type="scientific">Streptomyces natalensis ATCC 27448</name>
    <dbReference type="NCBI Taxonomy" id="1240678"/>
    <lineage>
        <taxon>Bacteria</taxon>
        <taxon>Bacillati</taxon>
        <taxon>Actinomycetota</taxon>
        <taxon>Actinomycetes</taxon>
        <taxon>Kitasatosporales</taxon>
        <taxon>Streptomycetaceae</taxon>
        <taxon>Streptomyces</taxon>
    </lineage>
</organism>
<proteinExistence type="predicted"/>
<dbReference type="GO" id="GO:0004803">
    <property type="term" value="F:transposase activity"/>
    <property type="evidence" value="ECO:0007669"/>
    <property type="project" value="InterPro"/>
</dbReference>
<dbReference type="Pfam" id="PF13340">
    <property type="entry name" value="DUF4096"/>
    <property type="match status" value="1"/>
</dbReference>
<protein>
    <submittedName>
        <fullName evidence="3">Transposase</fullName>
    </submittedName>
</protein>
<reference evidence="3 4" key="1">
    <citation type="submission" date="2014-09" db="EMBL/GenBank/DDBJ databases">
        <title>Draft genome sequence of Streptomyces natalensis ATCC 27448, producer of the antifungal pimaricin.</title>
        <authorList>
            <person name="Mendes M.V."/>
            <person name="Beites T."/>
            <person name="Pires S."/>
            <person name="Santos C.L."/>
            <person name="Moradas-Ferreira P."/>
        </authorList>
    </citation>
    <scope>NUCLEOTIDE SEQUENCE [LARGE SCALE GENOMIC DNA]</scope>
    <source>
        <strain evidence="3 4">ATCC 27448</strain>
    </source>
</reference>
<evidence type="ECO:0000313" key="4">
    <source>
        <dbReference type="Proteomes" id="UP000032458"/>
    </source>
</evidence>
<dbReference type="NCBIfam" id="NF033580">
    <property type="entry name" value="transpos_IS5_3"/>
    <property type="match status" value="1"/>
</dbReference>
<dbReference type="GO" id="GO:0003677">
    <property type="term" value="F:DNA binding"/>
    <property type="evidence" value="ECO:0007669"/>
    <property type="project" value="InterPro"/>
</dbReference>
<gene>
    <name evidence="3" type="ORF">SNA_13880</name>
</gene>
<feature type="domain" description="Insertion element IS402-like" evidence="2">
    <location>
        <begin position="12"/>
        <end position="89"/>
    </location>
</feature>
<dbReference type="AlphaFoldDB" id="A0A0D7CNC3"/>
<comment type="caution">
    <text evidence="3">The sequence shown here is derived from an EMBL/GenBank/DDBJ whole genome shotgun (WGS) entry which is preliminary data.</text>
</comment>
<sequence>MSDRMPYSSDVCDEQWALIEPVITAWKAGHPSASGHRGKYTMREIVNAVLYQNRSGCQWDLLPHDLPPAGAVKYYFYKWRDDGTDQTIHDLLRWQLREKKRRLADPSLIILDTQSVHASVGVPATTTGKDAAKKVPGRKRCLAVDVLGLVIDCVVLPACAHENAAGIALLDSVAGQCDTVTKALVGQGFKKKVADHGKNLGIDVEIVERNPADKGFIPQAKRWIVEQTNGILMFYRRLVRDYEHRPASSRSRVLWAMTSVMSRRLTGRTIASWRTA</sequence>
<dbReference type="GO" id="GO:0006313">
    <property type="term" value="P:DNA transposition"/>
    <property type="evidence" value="ECO:0007669"/>
    <property type="project" value="InterPro"/>
</dbReference>
<accession>A0A0D7CNC3</accession>
<evidence type="ECO:0000313" key="3">
    <source>
        <dbReference type="EMBL" id="KIZ17571.1"/>
    </source>
</evidence>
<keyword evidence="4" id="KW-1185">Reference proteome</keyword>
<evidence type="ECO:0000259" key="2">
    <source>
        <dbReference type="Pfam" id="PF13340"/>
    </source>
</evidence>
<dbReference type="InterPro" id="IPR025161">
    <property type="entry name" value="IS402-like_dom"/>
</dbReference>
<dbReference type="PANTHER" id="PTHR30007:SF0">
    <property type="entry name" value="TRANSPOSASE"/>
    <property type="match status" value="1"/>
</dbReference>
<name>A0A0D7CNC3_9ACTN</name>
<dbReference type="RefSeq" id="WP_030063099.1">
    <property type="nucleotide sequence ID" value="NZ_JRKI01000018.1"/>
</dbReference>
<dbReference type="PATRIC" id="fig|1240678.4.peg.2912"/>
<dbReference type="PANTHER" id="PTHR30007">
    <property type="entry name" value="PHP DOMAIN PROTEIN"/>
    <property type="match status" value="1"/>
</dbReference>
<dbReference type="Pfam" id="PF01609">
    <property type="entry name" value="DDE_Tnp_1"/>
    <property type="match status" value="1"/>
</dbReference>